<feature type="transmembrane region" description="Helical" evidence="1">
    <location>
        <begin position="691"/>
        <end position="708"/>
    </location>
</feature>
<feature type="transmembrane region" description="Helical" evidence="1">
    <location>
        <begin position="482"/>
        <end position="502"/>
    </location>
</feature>
<dbReference type="Proteomes" id="UP000186817">
    <property type="component" value="Unassembled WGS sequence"/>
</dbReference>
<organism evidence="2 3">
    <name type="scientific">Symbiodinium microadriaticum</name>
    <name type="common">Dinoflagellate</name>
    <name type="synonym">Zooxanthella microadriatica</name>
    <dbReference type="NCBI Taxonomy" id="2951"/>
    <lineage>
        <taxon>Eukaryota</taxon>
        <taxon>Sar</taxon>
        <taxon>Alveolata</taxon>
        <taxon>Dinophyceae</taxon>
        <taxon>Suessiales</taxon>
        <taxon>Symbiodiniaceae</taxon>
        <taxon>Symbiodinium</taxon>
    </lineage>
</organism>
<evidence type="ECO:0000313" key="3">
    <source>
        <dbReference type="Proteomes" id="UP000186817"/>
    </source>
</evidence>
<reference evidence="2 3" key="1">
    <citation type="submission" date="2016-02" db="EMBL/GenBank/DDBJ databases">
        <title>Genome analysis of coral dinoflagellate symbionts highlights evolutionary adaptations to a symbiotic lifestyle.</title>
        <authorList>
            <person name="Aranda M."/>
            <person name="Li Y."/>
            <person name="Liew Y.J."/>
            <person name="Baumgarten S."/>
            <person name="Simakov O."/>
            <person name="Wilson M."/>
            <person name="Piel J."/>
            <person name="Ashoor H."/>
            <person name="Bougouffa S."/>
            <person name="Bajic V.B."/>
            <person name="Ryu T."/>
            <person name="Ravasi T."/>
            <person name="Bayer T."/>
            <person name="Micklem G."/>
            <person name="Kim H."/>
            <person name="Bhak J."/>
            <person name="Lajeunesse T.C."/>
            <person name="Voolstra C.R."/>
        </authorList>
    </citation>
    <scope>NUCLEOTIDE SEQUENCE [LARGE SCALE GENOMIC DNA]</scope>
    <source>
        <strain evidence="2 3">CCMP2467</strain>
    </source>
</reference>
<keyword evidence="1" id="KW-1133">Transmembrane helix</keyword>
<comment type="caution">
    <text evidence="2">The sequence shown here is derived from an EMBL/GenBank/DDBJ whole genome shotgun (WGS) entry which is preliminary data.</text>
</comment>
<dbReference type="PANTHER" id="PTHR11439">
    <property type="entry name" value="GAG-POL-RELATED RETROTRANSPOSON"/>
    <property type="match status" value="1"/>
</dbReference>
<dbReference type="CDD" id="cd09272">
    <property type="entry name" value="RNase_HI_RT_Ty1"/>
    <property type="match status" value="1"/>
</dbReference>
<dbReference type="OrthoDB" id="443276at2759"/>
<protein>
    <submittedName>
        <fullName evidence="2">Retrovirus-related Pol polyprotein from transposon TNT 1-94</fullName>
    </submittedName>
</protein>
<name>A0A1Q9D5R9_SYMMI</name>
<keyword evidence="1" id="KW-0472">Membrane</keyword>
<accession>A0A1Q9D5R9</accession>
<gene>
    <name evidence="2" type="ORF">AK812_SmicGene27942</name>
</gene>
<sequence>MTLALTFGLELVTIDVKDAYLNVPQPEPVVIEVEAALLDSSATGVVTYVLERLLPGQRVGASAWYGFAKQILNDNGLVNFAKEPTVFRHEDPQNPTALLLHADDGLLAATKKGREKLVGEMRKVVNVQVSEPMREIGDELEFLKRKYVRVPEGIIMYSSNRYAESLFEVFGKDIKEKDAPADKEFLEPDTSEELKGEKQKAYREAVGRLLYLSHSRPDLQFAVCVLSSRMASPTSTSWRLLRKVIGYLYRVPSLGVLMKPIADRACFGYVGKGPLHSGGTIVVESITDADWAGCRRTRKSRTSIQLYAGGSLIGSMVRSQKSVAFSSGESEFIALVGGAAEGLYVVEVFKFLLGPASSVAVELHCRTDSAACRGITQRLGCGRLRHIDCGLLWTQAAVKAGRLKVGTISGQDNPADLGTKPLAGPRMRELLHVLGARTEDHEEYGAEDHRIASEKRALSKVVKTLRLEAGGTTRSVKTMLPLMVLLCQICGAESLGLTALAMVNNEALTRMAAALGVGMLFALVFLGIPWTMFRGLCWMFAWIKRTACEKGVQTEVGGFSTKSTQSNLGMSKSEKLFQDEYVDRCTELRSELYNKCRENEAMEQALRFGLKEDAENLDVCGAVRSHVDHAAENAEIEEQRELVRQQRATGHVAMSRLSWIVAVFWICIDAFFFMLDMILDVNTIKALLNGEHFLFAGFLVAIVLRSFLQRLLSGELLALPSAVFQSCRRGIRHEAFLEILREERGFEAPASLALTYSLVWCVTDAPTST</sequence>
<dbReference type="EMBL" id="LSRX01000709">
    <property type="protein sequence ID" value="OLP90467.1"/>
    <property type="molecule type" value="Genomic_DNA"/>
</dbReference>
<keyword evidence="3" id="KW-1185">Reference proteome</keyword>
<evidence type="ECO:0000313" key="2">
    <source>
        <dbReference type="EMBL" id="OLP90467.1"/>
    </source>
</evidence>
<dbReference type="PANTHER" id="PTHR11439:SF467">
    <property type="entry name" value="INTEGRASE CATALYTIC DOMAIN-CONTAINING PROTEIN"/>
    <property type="match status" value="1"/>
</dbReference>
<keyword evidence="1" id="KW-0812">Transmembrane</keyword>
<dbReference type="AlphaFoldDB" id="A0A1Q9D5R9"/>
<proteinExistence type="predicted"/>
<evidence type="ECO:0000256" key="1">
    <source>
        <dbReference type="SAM" id="Phobius"/>
    </source>
</evidence>
<feature type="transmembrane region" description="Helical" evidence="1">
    <location>
        <begin position="508"/>
        <end position="530"/>
    </location>
</feature>
<feature type="transmembrane region" description="Helical" evidence="1">
    <location>
        <begin position="657"/>
        <end position="679"/>
    </location>
</feature>